<feature type="non-terminal residue" evidence="2">
    <location>
        <position position="97"/>
    </location>
</feature>
<feature type="region of interest" description="Disordered" evidence="1">
    <location>
        <begin position="1"/>
        <end position="44"/>
    </location>
</feature>
<proteinExistence type="predicted"/>
<evidence type="ECO:0000256" key="1">
    <source>
        <dbReference type="SAM" id="MobiDB-lite"/>
    </source>
</evidence>
<accession>A0A367LVL7</accession>
<organism evidence="2 3">
    <name type="scientific">Pseudomonas aeruginosa</name>
    <dbReference type="NCBI Taxonomy" id="287"/>
    <lineage>
        <taxon>Bacteria</taxon>
        <taxon>Pseudomonadati</taxon>
        <taxon>Pseudomonadota</taxon>
        <taxon>Gammaproteobacteria</taxon>
        <taxon>Pseudomonadales</taxon>
        <taxon>Pseudomonadaceae</taxon>
        <taxon>Pseudomonas</taxon>
    </lineage>
</organism>
<name>A0A367LVL7_PSEAI</name>
<gene>
    <name evidence="2" type="ORF">DT376_43185</name>
</gene>
<feature type="non-terminal residue" evidence="2">
    <location>
        <position position="1"/>
    </location>
</feature>
<sequence length="97" mass="10105">PGSDSTLESARRPAQRKRGQTPRRKRGKGGGVKARSLPSLGFSAGGGLGAMAGKLPRLSRLPIRNAPLQVASSLIDVAEVYSSDLSESEKTIAYGEA</sequence>
<comment type="caution">
    <text evidence="2">The sequence shown here is derived from an EMBL/GenBank/DDBJ whole genome shotgun (WGS) entry which is preliminary data.</text>
</comment>
<feature type="compositionally biased region" description="Basic residues" evidence="1">
    <location>
        <begin position="13"/>
        <end position="28"/>
    </location>
</feature>
<dbReference type="AlphaFoldDB" id="A0A367LVL7"/>
<reference evidence="2 3" key="1">
    <citation type="submission" date="2018-07" db="EMBL/GenBank/DDBJ databases">
        <title>Mechanisms of high-level aminoglycoside resistance among Gram-negative pathogens in Brazil.</title>
        <authorList>
            <person name="Ballaben A.S."/>
            <person name="Darini A.L.C."/>
            <person name="Doi Y."/>
        </authorList>
    </citation>
    <scope>NUCLEOTIDE SEQUENCE [LARGE SCALE GENOMIC DNA]</scope>
    <source>
        <strain evidence="2 3">B2-305</strain>
    </source>
</reference>
<dbReference type="EMBL" id="QORE01003725">
    <property type="protein sequence ID" value="RCI67626.1"/>
    <property type="molecule type" value="Genomic_DNA"/>
</dbReference>
<protein>
    <submittedName>
        <fullName evidence="2">Phage tail tape measure protein</fullName>
    </submittedName>
</protein>
<feature type="compositionally biased region" description="Low complexity" evidence="1">
    <location>
        <begin position="33"/>
        <end position="42"/>
    </location>
</feature>
<evidence type="ECO:0000313" key="3">
    <source>
        <dbReference type="Proteomes" id="UP000253594"/>
    </source>
</evidence>
<dbReference type="Proteomes" id="UP000253594">
    <property type="component" value="Unassembled WGS sequence"/>
</dbReference>
<evidence type="ECO:0000313" key="2">
    <source>
        <dbReference type="EMBL" id="RCI67626.1"/>
    </source>
</evidence>